<reference evidence="2 3" key="1">
    <citation type="submission" date="2020-01" db="EMBL/GenBank/DDBJ databases">
        <title>Glutamicibacter soli M275.</title>
        <authorList>
            <person name="Meng X."/>
        </authorList>
    </citation>
    <scope>NUCLEOTIDE SEQUENCE [LARGE SCALE GENOMIC DNA]</scope>
    <source>
        <strain evidence="2 3">M275</strain>
    </source>
</reference>
<name>A0A6L9G2Z2_9MICC</name>
<dbReference type="EMBL" id="WYDN01000003">
    <property type="protein sequence ID" value="NAZ15347.1"/>
    <property type="molecule type" value="Genomic_DNA"/>
</dbReference>
<proteinExistence type="predicted"/>
<protein>
    <submittedName>
        <fullName evidence="2">SH3 domain-containing protein</fullName>
    </submittedName>
</protein>
<dbReference type="PANTHER" id="PTHR34408:SF1">
    <property type="entry name" value="GLYCOSYL HYDROLASE FAMILY 19 DOMAIN-CONTAINING PROTEIN HI_1415"/>
    <property type="match status" value="1"/>
</dbReference>
<dbReference type="RefSeq" id="WP_161447700.1">
    <property type="nucleotide sequence ID" value="NZ_WYDN01000003.1"/>
</dbReference>
<feature type="domain" description="SH3b" evidence="1">
    <location>
        <begin position="63"/>
        <end position="126"/>
    </location>
</feature>
<dbReference type="Pfam" id="PF08239">
    <property type="entry name" value="SH3_3"/>
    <property type="match status" value="2"/>
</dbReference>
<evidence type="ECO:0000259" key="1">
    <source>
        <dbReference type="PROSITE" id="PS51781"/>
    </source>
</evidence>
<evidence type="ECO:0000313" key="3">
    <source>
        <dbReference type="Proteomes" id="UP000477543"/>
    </source>
</evidence>
<dbReference type="SUPFAM" id="SSF50044">
    <property type="entry name" value="SH3-domain"/>
    <property type="match status" value="2"/>
</dbReference>
<dbReference type="Gene3D" id="3.20.20.370">
    <property type="entry name" value="Glycoside hydrolase/deacetylase"/>
    <property type="match status" value="1"/>
</dbReference>
<feature type="domain" description="SH3b" evidence="1">
    <location>
        <begin position="1"/>
        <end position="60"/>
    </location>
</feature>
<gene>
    <name evidence="2" type="ORF">GT020_04590</name>
</gene>
<dbReference type="InterPro" id="IPR011330">
    <property type="entry name" value="Glyco_hydro/deAcase_b/a-brl"/>
</dbReference>
<dbReference type="Gene3D" id="2.30.30.40">
    <property type="entry name" value="SH3 Domains"/>
    <property type="match status" value="2"/>
</dbReference>
<dbReference type="InterPro" id="IPR036028">
    <property type="entry name" value="SH3-like_dom_sf"/>
</dbReference>
<dbReference type="SUPFAM" id="SSF88713">
    <property type="entry name" value="Glycoside hydrolase/deacetylase"/>
    <property type="match status" value="1"/>
</dbReference>
<dbReference type="Pfam" id="PF01522">
    <property type="entry name" value="Polysacc_deac_1"/>
    <property type="match status" value="1"/>
</dbReference>
<dbReference type="PROSITE" id="PS51781">
    <property type="entry name" value="SH3B"/>
    <property type="match status" value="2"/>
</dbReference>
<dbReference type="InterPro" id="IPR003646">
    <property type="entry name" value="SH3-like_bac-type"/>
</dbReference>
<comment type="caution">
    <text evidence="2">The sequence shown here is derived from an EMBL/GenBank/DDBJ whole genome shotgun (WGS) entry which is preliminary data.</text>
</comment>
<dbReference type="CDD" id="cd10917">
    <property type="entry name" value="CE4_NodB_like_6s_7s"/>
    <property type="match status" value="1"/>
</dbReference>
<dbReference type="GO" id="GO:0005975">
    <property type="term" value="P:carbohydrate metabolic process"/>
    <property type="evidence" value="ECO:0007669"/>
    <property type="project" value="InterPro"/>
</dbReference>
<sequence>MVTLDELNLRMGSGVSFGILATMPKGSVVSVLSRASNGWYQVIYKSYTGWASGTYLKATTQTLPTQLYTQDELNLRTGSNATFPIVTEMPRGARVDVSARASSGWYKVTYRGRTGWASGSYLKKTPPSTSQGKGPNRGPRVVLTFDDCPRTLAALDSAIGYAASNDMGLVLAPTGDCLSSFRSRYGVDLAARARAKGQWVINHSVTHRDLTTLTCAGAERELLGTGVRTNWGRPPYGALDTAARCAYSSIGMKIWTWTVDTRDWQVQNKAIIISRASAARAGDTVLMHMQWQGFAPDSLRQIKSNLAARGLGVCRAYRGTNEIGAVVTTPRMLPDSLPC</sequence>
<dbReference type="Proteomes" id="UP000477543">
    <property type="component" value="Unassembled WGS sequence"/>
</dbReference>
<accession>A0A6L9G2Z2</accession>
<dbReference type="SMART" id="SM00287">
    <property type="entry name" value="SH3b"/>
    <property type="match status" value="2"/>
</dbReference>
<dbReference type="InterPro" id="IPR052354">
    <property type="entry name" value="Cell_Wall_Dynamics_Protein"/>
</dbReference>
<dbReference type="GO" id="GO:0016810">
    <property type="term" value="F:hydrolase activity, acting on carbon-nitrogen (but not peptide) bonds"/>
    <property type="evidence" value="ECO:0007669"/>
    <property type="project" value="InterPro"/>
</dbReference>
<organism evidence="2 3">
    <name type="scientific">Glutamicibacter soli</name>
    <dbReference type="NCBI Taxonomy" id="453836"/>
    <lineage>
        <taxon>Bacteria</taxon>
        <taxon>Bacillati</taxon>
        <taxon>Actinomycetota</taxon>
        <taxon>Actinomycetes</taxon>
        <taxon>Micrococcales</taxon>
        <taxon>Micrococcaceae</taxon>
        <taxon>Glutamicibacter</taxon>
    </lineage>
</organism>
<dbReference type="AlphaFoldDB" id="A0A6L9G2Z2"/>
<evidence type="ECO:0000313" key="2">
    <source>
        <dbReference type="EMBL" id="NAZ15347.1"/>
    </source>
</evidence>
<dbReference type="InterPro" id="IPR002509">
    <property type="entry name" value="NODB_dom"/>
</dbReference>
<dbReference type="PANTHER" id="PTHR34408">
    <property type="entry name" value="FAMILY PROTEIN, PUTATIVE-RELATED"/>
    <property type="match status" value="1"/>
</dbReference>